<name>I7IW18_9LACO</name>
<dbReference type="Gene3D" id="1.25.40.10">
    <property type="entry name" value="Tetratricopeptide repeat domain"/>
    <property type="match status" value="1"/>
</dbReference>
<accession>I7IW18</accession>
<dbReference type="NCBIfam" id="TIGR01716">
    <property type="entry name" value="RGG_Cterm"/>
    <property type="match status" value="1"/>
</dbReference>
<protein>
    <submittedName>
        <fullName evidence="2">Transcriptional regulator</fullName>
    </submittedName>
</protein>
<dbReference type="PANTHER" id="PTHR37038:SF12">
    <property type="entry name" value="TRANSCRIPTIONAL REGULATOR"/>
    <property type="match status" value="1"/>
</dbReference>
<feature type="domain" description="HTH cro/C1-type" evidence="1">
    <location>
        <begin position="6"/>
        <end position="59"/>
    </location>
</feature>
<dbReference type="InterPro" id="IPR010982">
    <property type="entry name" value="Lambda_DNA-bd_dom_sf"/>
</dbReference>
<dbReference type="AlphaFoldDB" id="I7IW18"/>
<dbReference type="EMBL" id="CAKE01000022">
    <property type="protein sequence ID" value="CCI82418.1"/>
    <property type="molecule type" value="Genomic_DNA"/>
</dbReference>
<dbReference type="InterPro" id="IPR010057">
    <property type="entry name" value="Transcription_activator_Rgg_C"/>
</dbReference>
<evidence type="ECO:0000313" key="2">
    <source>
        <dbReference type="EMBL" id="CCI82418.1"/>
    </source>
</evidence>
<dbReference type="eggNOG" id="COG1396">
    <property type="taxonomic scope" value="Bacteria"/>
</dbReference>
<dbReference type="SUPFAM" id="SSF47413">
    <property type="entry name" value="lambda repressor-like DNA-binding domains"/>
    <property type="match status" value="1"/>
</dbReference>
<dbReference type="SMART" id="SM00530">
    <property type="entry name" value="HTH_XRE"/>
    <property type="match status" value="1"/>
</dbReference>
<dbReference type="PANTHER" id="PTHR37038">
    <property type="entry name" value="TRANSCRIPTIONAL REGULATOR-RELATED"/>
    <property type="match status" value="1"/>
</dbReference>
<comment type="caution">
    <text evidence="2">The sequence shown here is derived from an EMBL/GenBank/DDBJ whole genome shotgun (WGS) entry which is preliminary data.</text>
</comment>
<dbReference type="PROSITE" id="PS50943">
    <property type="entry name" value="HTH_CROC1"/>
    <property type="match status" value="1"/>
</dbReference>
<dbReference type="InterPro" id="IPR053163">
    <property type="entry name" value="HTH-type_regulator_Rgg"/>
</dbReference>
<evidence type="ECO:0000259" key="1">
    <source>
        <dbReference type="PROSITE" id="PS50943"/>
    </source>
</evidence>
<proteinExistence type="predicted"/>
<dbReference type="Pfam" id="PF21259">
    <property type="entry name" value="Rgg_C"/>
    <property type="match status" value="1"/>
</dbReference>
<gene>
    <name evidence="2" type="ORF">BN55_04800</name>
</gene>
<organism evidence="2 3">
    <name type="scientific">Lactobacillus hominis DSM 23910 = CRBIP 24.179</name>
    <dbReference type="NCBI Taxonomy" id="1423758"/>
    <lineage>
        <taxon>Bacteria</taxon>
        <taxon>Bacillati</taxon>
        <taxon>Bacillota</taxon>
        <taxon>Bacilli</taxon>
        <taxon>Lactobacillales</taxon>
        <taxon>Lactobacillaceae</taxon>
        <taxon>Lactobacillus</taxon>
    </lineage>
</organism>
<dbReference type="RefSeq" id="WP_008471496.1">
    <property type="nucleotide sequence ID" value="NZ_AYZP01000008.1"/>
</dbReference>
<reference evidence="2 3" key="1">
    <citation type="submission" date="2012-06" db="EMBL/GenBank/DDBJ databases">
        <title>Draft Genome Sequence of Lactobacillus hominis Strain CRBIP 24.179T, isolated from human intestine.</title>
        <authorList>
            <person name="Cousin S."/>
            <person name="Ma L."/>
            <person name="Bizet C."/>
            <person name="Loux V."/>
            <person name="Bouchier C."/>
            <person name="Clermont D."/>
            <person name="Creno S."/>
        </authorList>
    </citation>
    <scope>NUCLEOTIDE SEQUENCE [LARGE SCALE GENOMIC DNA]</scope>
    <source>
        <strain evidence="3">CRBIP 24.179T</strain>
    </source>
</reference>
<dbReference type="Proteomes" id="UP000009320">
    <property type="component" value="Unassembled WGS sequence"/>
</dbReference>
<dbReference type="PATRIC" id="fig|1423758.3.peg.1855"/>
<dbReference type="STRING" id="1423758.FC41_GL001819"/>
<dbReference type="InterPro" id="IPR011990">
    <property type="entry name" value="TPR-like_helical_dom_sf"/>
</dbReference>
<dbReference type="GeneID" id="82847625"/>
<dbReference type="GO" id="GO:0003677">
    <property type="term" value="F:DNA binding"/>
    <property type="evidence" value="ECO:0007669"/>
    <property type="project" value="InterPro"/>
</dbReference>
<dbReference type="InterPro" id="IPR001387">
    <property type="entry name" value="Cro/C1-type_HTH"/>
</dbReference>
<sequence length="282" mass="32856">MFGSEFKKLRLKNHISLRTAAKNVTSPTSLSRWENDEGDMDYGKVIELLHNIHISPSEFVFITAVTPHDPFIRQIEIAWKNDSSFELKELTIQNLDNYNSTHKDTYLFNAAMAANYYYDLTDKNILPTKYKELLEEKLSSVTFWSKRNIYIFGNSLSLLSTSTIYGLACLIIDDIENIKKTGFENYLDMLLGLLNAFQELVLFDTKRADLFLLKFDTIPLNRYSLYIKIKKNFLKALLLYKKTNNSSYPEDYIRTMRQYDLNDIADIFESAFKTLQTIKSKA</sequence>
<evidence type="ECO:0000313" key="3">
    <source>
        <dbReference type="Proteomes" id="UP000009320"/>
    </source>
</evidence>
<dbReference type="CDD" id="cd00093">
    <property type="entry name" value="HTH_XRE"/>
    <property type="match status" value="1"/>
</dbReference>
<dbReference type="OrthoDB" id="2311615at2"/>
<keyword evidence="3" id="KW-1185">Reference proteome</keyword>